<dbReference type="AlphaFoldDB" id="A0A386ZGG9"/>
<proteinExistence type="predicted"/>
<dbReference type="EMBL" id="CP032568">
    <property type="protein sequence ID" value="AYF76577.1"/>
    <property type="molecule type" value="Genomic_DNA"/>
</dbReference>
<keyword evidence="3" id="KW-1185">Reference proteome</keyword>
<accession>A0A386ZGG9</accession>
<evidence type="ECO:0000256" key="1">
    <source>
        <dbReference type="SAM" id="MobiDB-lite"/>
    </source>
</evidence>
<dbReference type="OrthoDB" id="4562153at2"/>
<name>A0A386ZGG9_9NOCA</name>
<gene>
    <name evidence="2" type="ORF">D7D52_25290</name>
</gene>
<evidence type="ECO:0000313" key="2">
    <source>
        <dbReference type="EMBL" id="AYF76577.1"/>
    </source>
</evidence>
<sequence>MNPAEPDKQREIDEQTAARMGITVERLHEIDRQIAADMRGREELNPSERIVDDNPKFNKGFGPVTAENSIEPGELRAHYRRLD</sequence>
<evidence type="ECO:0000313" key="3">
    <source>
        <dbReference type="Proteomes" id="UP000267164"/>
    </source>
</evidence>
<feature type="region of interest" description="Disordered" evidence="1">
    <location>
        <begin position="49"/>
        <end position="68"/>
    </location>
</feature>
<organism evidence="2 3">
    <name type="scientific">Nocardia yunnanensis</name>
    <dbReference type="NCBI Taxonomy" id="2382165"/>
    <lineage>
        <taxon>Bacteria</taxon>
        <taxon>Bacillati</taxon>
        <taxon>Actinomycetota</taxon>
        <taxon>Actinomycetes</taxon>
        <taxon>Mycobacteriales</taxon>
        <taxon>Nocardiaceae</taxon>
        <taxon>Nocardia</taxon>
    </lineage>
</organism>
<dbReference type="KEGG" id="nyu:D7D52_25290"/>
<reference evidence="2 3" key="1">
    <citation type="submission" date="2018-09" db="EMBL/GenBank/DDBJ databases">
        <title>Nocardia yunnanensis sp. nov., an actinomycete isolated from a soil sample.</title>
        <authorList>
            <person name="Zhang J."/>
        </authorList>
    </citation>
    <scope>NUCLEOTIDE SEQUENCE [LARGE SCALE GENOMIC DNA]</scope>
    <source>
        <strain evidence="2 3">CFHS0054</strain>
    </source>
</reference>
<protein>
    <submittedName>
        <fullName evidence="2">Uncharacterized protein</fullName>
    </submittedName>
</protein>
<dbReference type="Proteomes" id="UP000267164">
    <property type="component" value="Chromosome"/>
</dbReference>